<protein>
    <recommendedName>
        <fullName evidence="4">Sensor of ECF-type sigma factor</fullName>
    </recommendedName>
</protein>
<feature type="signal peptide" evidence="1">
    <location>
        <begin position="1"/>
        <end position="22"/>
    </location>
</feature>
<gene>
    <name evidence="2" type="ORF">GCM10022393_32890</name>
</gene>
<keyword evidence="3" id="KW-1185">Reference proteome</keyword>
<proteinExistence type="predicted"/>
<keyword evidence="1" id="KW-0732">Signal</keyword>
<reference evidence="3" key="1">
    <citation type="journal article" date="2019" name="Int. J. Syst. Evol. Microbiol.">
        <title>The Global Catalogue of Microorganisms (GCM) 10K type strain sequencing project: providing services to taxonomists for standard genome sequencing and annotation.</title>
        <authorList>
            <consortium name="The Broad Institute Genomics Platform"/>
            <consortium name="The Broad Institute Genome Sequencing Center for Infectious Disease"/>
            <person name="Wu L."/>
            <person name="Ma J."/>
        </authorList>
    </citation>
    <scope>NUCLEOTIDE SEQUENCE [LARGE SCALE GENOMIC DNA]</scope>
    <source>
        <strain evidence="3">JCM 17106</strain>
    </source>
</reference>
<evidence type="ECO:0000313" key="2">
    <source>
        <dbReference type="EMBL" id="GAA3516280.1"/>
    </source>
</evidence>
<feature type="chain" id="PRO_5046535028" description="Sensor of ECF-type sigma factor" evidence="1">
    <location>
        <begin position="23"/>
        <end position="151"/>
    </location>
</feature>
<accession>A0ABP6UQN1</accession>
<evidence type="ECO:0008006" key="4">
    <source>
        <dbReference type="Google" id="ProtNLM"/>
    </source>
</evidence>
<evidence type="ECO:0000313" key="3">
    <source>
        <dbReference type="Proteomes" id="UP001500459"/>
    </source>
</evidence>
<name>A0ABP6UQN1_9FLAO</name>
<organism evidence="2 3">
    <name type="scientific">Aquimarina addita</name>
    <dbReference type="NCBI Taxonomy" id="870485"/>
    <lineage>
        <taxon>Bacteria</taxon>
        <taxon>Pseudomonadati</taxon>
        <taxon>Bacteroidota</taxon>
        <taxon>Flavobacteriia</taxon>
        <taxon>Flavobacteriales</taxon>
        <taxon>Flavobacteriaceae</taxon>
        <taxon>Aquimarina</taxon>
    </lineage>
</organism>
<comment type="caution">
    <text evidence="2">The sequence shown here is derived from an EMBL/GenBank/DDBJ whole genome shotgun (WGS) entry which is preliminary data.</text>
</comment>
<sequence>MKKMKKIILLLVILGAINISCAQKSGSRERIRTFKIAYITEQLNLTSTEAQKFWPVYNEHHNSMESLRKQERSSLKIMKETESLDNINDTEAEKLINIYLDIEEQRFLAKEKLIKKLKSIIPQNKIIKLLKTESDFNRRLLKQLRDRNRGQ</sequence>
<dbReference type="EMBL" id="BAABCW010000016">
    <property type="protein sequence ID" value="GAA3516280.1"/>
    <property type="molecule type" value="Genomic_DNA"/>
</dbReference>
<dbReference type="Proteomes" id="UP001500459">
    <property type="component" value="Unassembled WGS sequence"/>
</dbReference>
<evidence type="ECO:0000256" key="1">
    <source>
        <dbReference type="SAM" id="SignalP"/>
    </source>
</evidence>